<evidence type="ECO:0000313" key="3">
    <source>
        <dbReference type="EMBL" id="TLU96437.1"/>
    </source>
</evidence>
<feature type="repeat" description="TPR" evidence="1">
    <location>
        <begin position="177"/>
        <end position="210"/>
    </location>
</feature>
<dbReference type="Proteomes" id="UP000309788">
    <property type="component" value="Unassembled WGS sequence"/>
</dbReference>
<reference evidence="3 4" key="1">
    <citation type="submission" date="2019-05" db="EMBL/GenBank/DDBJ databases">
        <authorList>
            <person name="Qu J.-H."/>
        </authorList>
    </citation>
    <scope>NUCLEOTIDE SEQUENCE [LARGE SCALE GENOMIC DNA]</scope>
    <source>
        <strain evidence="3 4">Z12</strain>
    </source>
</reference>
<comment type="caution">
    <text evidence="3">The sequence shown here is derived from an EMBL/GenBank/DDBJ whole genome shotgun (WGS) entry which is preliminary data.</text>
</comment>
<proteinExistence type="predicted"/>
<evidence type="ECO:0000256" key="2">
    <source>
        <dbReference type="SAM" id="Phobius"/>
    </source>
</evidence>
<evidence type="ECO:0000313" key="4">
    <source>
        <dbReference type="Proteomes" id="UP000309788"/>
    </source>
</evidence>
<dbReference type="Pfam" id="PF13174">
    <property type="entry name" value="TPR_6"/>
    <property type="match status" value="1"/>
</dbReference>
<dbReference type="RefSeq" id="WP_138280131.1">
    <property type="nucleotide sequence ID" value="NZ_BMGE01000001.1"/>
</dbReference>
<dbReference type="InterPro" id="IPR011990">
    <property type="entry name" value="TPR-like_helical_dom_sf"/>
</dbReference>
<protein>
    <submittedName>
        <fullName evidence="3">Uncharacterized protein</fullName>
    </submittedName>
</protein>
<dbReference type="InterPro" id="IPR019734">
    <property type="entry name" value="TPR_rpt"/>
</dbReference>
<gene>
    <name evidence="3" type="ORF">FEM55_04705</name>
</gene>
<keyword evidence="2" id="KW-0472">Membrane</keyword>
<dbReference type="EMBL" id="VCEI01000011">
    <property type="protein sequence ID" value="TLU96437.1"/>
    <property type="molecule type" value="Genomic_DNA"/>
</dbReference>
<dbReference type="PROSITE" id="PS50005">
    <property type="entry name" value="TPR"/>
    <property type="match status" value="1"/>
</dbReference>
<organism evidence="3 4">
    <name type="scientific">Dyadobacter sediminis</name>
    <dbReference type="NCBI Taxonomy" id="1493691"/>
    <lineage>
        <taxon>Bacteria</taxon>
        <taxon>Pseudomonadati</taxon>
        <taxon>Bacteroidota</taxon>
        <taxon>Cytophagia</taxon>
        <taxon>Cytophagales</taxon>
        <taxon>Spirosomataceae</taxon>
        <taxon>Dyadobacter</taxon>
    </lineage>
</organism>
<accession>A0A5R9KJP2</accession>
<keyword evidence="4" id="KW-1185">Reference proteome</keyword>
<dbReference type="SUPFAM" id="SSF48452">
    <property type="entry name" value="TPR-like"/>
    <property type="match status" value="1"/>
</dbReference>
<keyword evidence="2" id="KW-1133">Transmembrane helix</keyword>
<name>A0A5R9KJP2_9BACT</name>
<keyword evidence="2" id="KW-0812">Transmembrane</keyword>
<feature type="transmembrane region" description="Helical" evidence="2">
    <location>
        <begin position="93"/>
        <end position="114"/>
    </location>
</feature>
<dbReference type="AlphaFoldDB" id="A0A5R9KJP2"/>
<sequence length="259" mass="30063">METRRFEQFDLYLNGKMSSEERSYFEAELSSDSDLYSTFEIYRTIEVAMREKEKHLINDHALLTSLHTLNERYFKPEMEQPDARIIRFDPGKLARIFSWIAAAIAVIFISYSVLFPSKNDVKVLATSYYNENFLQLSQTMGNADDSLQSGIAAYNRKDYNKALIYFESIYNRHPESSEAKKYAGLTYLAKGDYTHALEAFEELAQMQNLYGNPGLFFKAITLLMRDKSGDRQSAKQIMQKLAIENTEGSRESKEWLKNF</sequence>
<dbReference type="Gene3D" id="1.25.40.10">
    <property type="entry name" value="Tetratricopeptide repeat domain"/>
    <property type="match status" value="1"/>
</dbReference>
<evidence type="ECO:0000256" key="1">
    <source>
        <dbReference type="PROSITE-ProRule" id="PRU00339"/>
    </source>
</evidence>
<dbReference type="OrthoDB" id="663481at2"/>
<keyword evidence="1" id="KW-0802">TPR repeat</keyword>